<evidence type="ECO:0000256" key="4">
    <source>
        <dbReference type="SAM" id="SignalP"/>
    </source>
</evidence>
<accession>A0A9X9X0Z9</accession>
<keyword evidence="2" id="KW-0813">Transport</keyword>
<evidence type="ECO:0000313" key="7">
    <source>
        <dbReference type="Proteomes" id="UP001138751"/>
    </source>
</evidence>
<comment type="caution">
    <text evidence="6">The sequence shown here is derived from an EMBL/GenBank/DDBJ whole genome shotgun (WGS) entry which is preliminary data.</text>
</comment>
<feature type="domain" description="Solute-binding protein family 3/N-terminal" evidence="5">
    <location>
        <begin position="39"/>
        <end position="269"/>
    </location>
</feature>
<reference evidence="6" key="1">
    <citation type="submission" date="2020-01" db="EMBL/GenBank/DDBJ databases">
        <authorList>
            <person name="Rat A."/>
        </authorList>
    </citation>
    <scope>NUCLEOTIDE SEQUENCE</scope>
    <source>
        <strain evidence="6">LMG 31231</strain>
    </source>
</reference>
<dbReference type="InterPro" id="IPR001638">
    <property type="entry name" value="Solute-binding_3/MltF_N"/>
</dbReference>
<dbReference type="SUPFAM" id="SSF53850">
    <property type="entry name" value="Periplasmic binding protein-like II"/>
    <property type="match status" value="1"/>
</dbReference>
<feature type="chain" id="PRO_5040981264" evidence="4">
    <location>
        <begin position="23"/>
        <end position="344"/>
    </location>
</feature>
<dbReference type="EMBL" id="JAAEDM010000058">
    <property type="protein sequence ID" value="MBR0673078.1"/>
    <property type="molecule type" value="Genomic_DNA"/>
</dbReference>
<comment type="similarity">
    <text evidence="1">Belongs to the bacterial solute-binding protein 3 family.</text>
</comment>
<dbReference type="Pfam" id="PF00497">
    <property type="entry name" value="SBP_bac_3"/>
    <property type="match status" value="1"/>
</dbReference>
<protein>
    <submittedName>
        <fullName evidence="6">Amino acid ABC transporter substrate-binding protein</fullName>
    </submittedName>
</protein>
<name>A0A9X9X0Z9_9PROT</name>
<gene>
    <name evidence="6" type="ORF">GXW76_18005</name>
</gene>
<dbReference type="PANTHER" id="PTHR30085">
    <property type="entry name" value="AMINO ACID ABC TRANSPORTER PERMEASE"/>
    <property type="match status" value="1"/>
</dbReference>
<dbReference type="SMART" id="SM00062">
    <property type="entry name" value="PBPb"/>
    <property type="match status" value="1"/>
</dbReference>
<evidence type="ECO:0000259" key="5">
    <source>
        <dbReference type="SMART" id="SM00062"/>
    </source>
</evidence>
<feature type="signal peptide" evidence="4">
    <location>
        <begin position="1"/>
        <end position="22"/>
    </location>
</feature>
<keyword evidence="3 4" id="KW-0732">Signal</keyword>
<dbReference type="GO" id="GO:0006865">
    <property type="term" value="P:amino acid transport"/>
    <property type="evidence" value="ECO:0007669"/>
    <property type="project" value="TreeGrafter"/>
</dbReference>
<sequence>MATILGAVTALAATWGATPAFAQAQPQANTTEAVRQRGTLRCGVQGPSNPGFGAPDSRGEWQGFNVDICRAIATMILGDPSKISIVPLSTQARFPALQSGEIDVATNSTTWTMQRDAQLGFNFPAIVFYDGQGIMVRRSLGIDSATKLDGATVCVPPGTTTELNVTDWFRARNLRFTPLVIESRVELTRAYDAGRCDAITYDATILYAQRTTLQNPQDHVVLPERLSKEPLGVAVRHGDDRFHDIVGWAVFTLINAEELGITRTNVREQLNSRDPQVRRLLGVEGALGETLGISNDFGLRMIEALGNYGEIFDRNLGPATPLGVDRGINRLYTNGGILYAPPNR</sequence>
<keyword evidence="7" id="KW-1185">Reference proteome</keyword>
<proteinExistence type="inferred from homology"/>
<dbReference type="PANTHER" id="PTHR30085:SF7">
    <property type="entry name" value="AMINO-ACID ABC TRANSPORTER-BINDING PROTEIN YHDW-RELATED"/>
    <property type="match status" value="1"/>
</dbReference>
<organism evidence="6 7">
    <name type="scientific">Neoroseomonas soli</name>
    <dbReference type="NCBI Taxonomy" id="1081025"/>
    <lineage>
        <taxon>Bacteria</taxon>
        <taxon>Pseudomonadati</taxon>
        <taxon>Pseudomonadota</taxon>
        <taxon>Alphaproteobacteria</taxon>
        <taxon>Acetobacterales</taxon>
        <taxon>Acetobacteraceae</taxon>
        <taxon>Neoroseomonas</taxon>
    </lineage>
</organism>
<evidence type="ECO:0000313" key="6">
    <source>
        <dbReference type="EMBL" id="MBR0673078.1"/>
    </source>
</evidence>
<dbReference type="Gene3D" id="3.40.190.10">
    <property type="entry name" value="Periplasmic binding protein-like II"/>
    <property type="match status" value="2"/>
</dbReference>
<dbReference type="Proteomes" id="UP001138751">
    <property type="component" value="Unassembled WGS sequence"/>
</dbReference>
<evidence type="ECO:0000256" key="3">
    <source>
        <dbReference type="ARBA" id="ARBA00022729"/>
    </source>
</evidence>
<dbReference type="AlphaFoldDB" id="A0A9X9X0Z9"/>
<dbReference type="CDD" id="cd13692">
    <property type="entry name" value="PBP2_BztA"/>
    <property type="match status" value="1"/>
</dbReference>
<reference evidence="6" key="2">
    <citation type="journal article" date="2021" name="Syst. Appl. Microbiol.">
        <title>Roseomonas hellenica sp. nov., isolated from roots of wild-growing Alkanna tinctoria.</title>
        <authorList>
            <person name="Rat A."/>
            <person name="Naranjo H.D."/>
            <person name="Lebbe L."/>
            <person name="Cnockaert M."/>
            <person name="Krigas N."/>
            <person name="Grigoriadou K."/>
            <person name="Maloupa E."/>
            <person name="Willems A."/>
        </authorList>
    </citation>
    <scope>NUCLEOTIDE SEQUENCE</scope>
    <source>
        <strain evidence="6">LMG 31231</strain>
    </source>
</reference>
<evidence type="ECO:0000256" key="2">
    <source>
        <dbReference type="ARBA" id="ARBA00022448"/>
    </source>
</evidence>
<dbReference type="InterPro" id="IPR051455">
    <property type="entry name" value="Bact_solute-bind_prot3"/>
</dbReference>
<evidence type="ECO:0000256" key="1">
    <source>
        <dbReference type="ARBA" id="ARBA00010333"/>
    </source>
</evidence>